<keyword evidence="2" id="KW-1185">Reference proteome</keyword>
<protein>
    <submittedName>
        <fullName evidence="1">Uncharacterized protein</fullName>
    </submittedName>
</protein>
<organism evidence="1 2">
    <name type="scientific">Piromyces finnis</name>
    <dbReference type="NCBI Taxonomy" id="1754191"/>
    <lineage>
        <taxon>Eukaryota</taxon>
        <taxon>Fungi</taxon>
        <taxon>Fungi incertae sedis</taxon>
        <taxon>Chytridiomycota</taxon>
        <taxon>Chytridiomycota incertae sedis</taxon>
        <taxon>Neocallimastigomycetes</taxon>
        <taxon>Neocallimastigales</taxon>
        <taxon>Neocallimastigaceae</taxon>
        <taxon>Piromyces</taxon>
    </lineage>
</organism>
<comment type="caution">
    <text evidence="1">The sequence shown here is derived from an EMBL/GenBank/DDBJ whole genome shotgun (WGS) entry which is preliminary data.</text>
</comment>
<gene>
    <name evidence="1" type="ORF">BCR36DRAFT_410786</name>
</gene>
<evidence type="ECO:0000313" key="1">
    <source>
        <dbReference type="EMBL" id="ORX54243.1"/>
    </source>
</evidence>
<evidence type="ECO:0000313" key="2">
    <source>
        <dbReference type="Proteomes" id="UP000193719"/>
    </source>
</evidence>
<sequence>MGLTNIYPKDILNENFESIFNQYECYANLNYDRLLLHENHENEDKLSEILILLINDISIYEELFSNISNFSLQEINKIFLINIQKYLEEIIQIQTSLINEQKYLEKIIQDTDSSFEYLEKVHKQSLINLKNRLIELFNSLNIIFRVNFF</sequence>
<dbReference type="EMBL" id="MCFH01000011">
    <property type="protein sequence ID" value="ORX54243.1"/>
    <property type="molecule type" value="Genomic_DNA"/>
</dbReference>
<accession>A0A1Y1VFG7</accession>
<reference evidence="1 2" key="2">
    <citation type="submission" date="2016-08" db="EMBL/GenBank/DDBJ databases">
        <title>Pervasive Adenine N6-methylation of Active Genes in Fungi.</title>
        <authorList>
            <consortium name="DOE Joint Genome Institute"/>
            <person name="Mondo S.J."/>
            <person name="Dannebaum R.O."/>
            <person name="Kuo R.C."/>
            <person name="Labutti K."/>
            <person name="Haridas S."/>
            <person name="Kuo A."/>
            <person name="Salamov A."/>
            <person name="Ahrendt S.R."/>
            <person name="Lipzen A."/>
            <person name="Sullivan W."/>
            <person name="Andreopoulos W.B."/>
            <person name="Clum A."/>
            <person name="Lindquist E."/>
            <person name="Daum C."/>
            <person name="Ramamoorthy G.K."/>
            <person name="Gryganskyi A."/>
            <person name="Culley D."/>
            <person name="Magnuson J.K."/>
            <person name="James T.Y."/>
            <person name="O'Malley M.A."/>
            <person name="Stajich J.E."/>
            <person name="Spatafora J.W."/>
            <person name="Visel A."/>
            <person name="Grigoriev I.V."/>
        </authorList>
    </citation>
    <scope>NUCLEOTIDE SEQUENCE [LARGE SCALE GENOMIC DNA]</scope>
    <source>
        <strain evidence="2">finn</strain>
    </source>
</reference>
<reference evidence="1 2" key="1">
    <citation type="submission" date="2016-08" db="EMBL/GenBank/DDBJ databases">
        <title>Genomes of anaerobic fungi encode conserved fungal cellulosomes for biomass hydrolysis.</title>
        <authorList>
            <consortium name="DOE Joint Genome Institute"/>
            <person name="Haitjema C.H."/>
            <person name="Gilmore S.P."/>
            <person name="Henske J.K."/>
            <person name="Solomon K.V."/>
            <person name="De Groot R."/>
            <person name="Kuo A."/>
            <person name="Mondo S.J."/>
            <person name="Salamov A.A."/>
            <person name="Labutti K."/>
            <person name="Zhao Z."/>
            <person name="Chiniquy J."/>
            <person name="Barry K."/>
            <person name="Brewer H.M."/>
            <person name="Purvine S.O."/>
            <person name="Wright A.T."/>
            <person name="Boxma B."/>
            <person name="Van Alen T."/>
            <person name="Hackstein J.H."/>
            <person name="Baker S.E."/>
            <person name="Grigoriev I.V."/>
            <person name="O'Malley M.A."/>
        </authorList>
    </citation>
    <scope>NUCLEOTIDE SEQUENCE [LARGE SCALE GENOMIC DNA]</scope>
    <source>
        <strain evidence="2">finn</strain>
    </source>
</reference>
<name>A0A1Y1VFG7_9FUNG</name>
<dbReference type="AlphaFoldDB" id="A0A1Y1VFG7"/>
<proteinExistence type="predicted"/>
<dbReference type="Proteomes" id="UP000193719">
    <property type="component" value="Unassembled WGS sequence"/>
</dbReference>